<sequence>KGEGGGGGKTQRE</sequence>
<gene>
    <name evidence="1" type="ORF">ACN38_g12119</name>
</gene>
<dbReference type="EMBL" id="LHQQ01000354">
    <property type="protein sequence ID" value="KOS37096.1"/>
    <property type="molecule type" value="Genomic_DNA"/>
</dbReference>
<name>A0A0M8NQ44_9EURO</name>
<feature type="non-terminal residue" evidence="1">
    <location>
        <position position="1"/>
    </location>
</feature>
<reference evidence="1 2" key="1">
    <citation type="submission" date="2015-08" db="EMBL/GenBank/DDBJ databases">
        <title>Genome sequencing of Penicillium nordicum.</title>
        <authorList>
            <person name="Nguyen H.D."/>
            <person name="Seifert K.A."/>
        </authorList>
    </citation>
    <scope>NUCLEOTIDE SEQUENCE [LARGE SCALE GENOMIC DNA]</scope>
    <source>
        <strain evidence="1 2">DAOMC 185683</strain>
    </source>
</reference>
<accession>A0A0M8NQ44</accession>
<dbReference type="Proteomes" id="UP000037696">
    <property type="component" value="Unassembled WGS sequence"/>
</dbReference>
<comment type="caution">
    <text evidence="1">The sequence shown here is derived from an EMBL/GenBank/DDBJ whole genome shotgun (WGS) entry which is preliminary data.</text>
</comment>
<proteinExistence type="predicted"/>
<evidence type="ECO:0000313" key="2">
    <source>
        <dbReference type="Proteomes" id="UP000037696"/>
    </source>
</evidence>
<evidence type="ECO:0000313" key="1">
    <source>
        <dbReference type="EMBL" id="KOS37096.1"/>
    </source>
</evidence>
<keyword evidence="2" id="KW-1185">Reference proteome</keyword>
<protein>
    <submittedName>
        <fullName evidence="1">Uncharacterized protein</fullName>
    </submittedName>
</protein>
<organism evidence="1 2">
    <name type="scientific">Penicillium nordicum</name>
    <dbReference type="NCBI Taxonomy" id="229535"/>
    <lineage>
        <taxon>Eukaryota</taxon>
        <taxon>Fungi</taxon>
        <taxon>Dikarya</taxon>
        <taxon>Ascomycota</taxon>
        <taxon>Pezizomycotina</taxon>
        <taxon>Eurotiomycetes</taxon>
        <taxon>Eurotiomycetidae</taxon>
        <taxon>Eurotiales</taxon>
        <taxon>Aspergillaceae</taxon>
        <taxon>Penicillium</taxon>
    </lineage>
</organism>